<dbReference type="Gene3D" id="3.30.40.10">
    <property type="entry name" value="Zinc/RING finger domain, C3HC4 (zinc finger)"/>
    <property type="match status" value="1"/>
</dbReference>
<dbReference type="Proteomes" id="UP000001555">
    <property type="component" value="Unassembled WGS sequence"/>
</dbReference>
<organism>
    <name type="scientific">Ixodes scapularis</name>
    <name type="common">Black-legged tick</name>
    <name type="synonym">Deer tick</name>
    <dbReference type="NCBI Taxonomy" id="6945"/>
    <lineage>
        <taxon>Eukaryota</taxon>
        <taxon>Metazoa</taxon>
        <taxon>Ecdysozoa</taxon>
        <taxon>Arthropoda</taxon>
        <taxon>Chelicerata</taxon>
        <taxon>Arachnida</taxon>
        <taxon>Acari</taxon>
        <taxon>Parasitiformes</taxon>
        <taxon>Ixodida</taxon>
        <taxon>Ixodoidea</taxon>
        <taxon>Ixodidae</taxon>
        <taxon>Ixodinae</taxon>
        <taxon>Ixodes</taxon>
    </lineage>
</organism>
<evidence type="ECO:0000313" key="6">
    <source>
        <dbReference type="EMBL" id="EEC03230.1"/>
    </source>
</evidence>
<dbReference type="InterPro" id="IPR001293">
    <property type="entry name" value="Znf_TRAF"/>
</dbReference>
<dbReference type="VEuPathDB" id="VectorBase:ISCW002266"/>
<feature type="zinc finger region" description="TRAF-type" evidence="4">
    <location>
        <begin position="19"/>
        <end position="73"/>
    </location>
</feature>
<feature type="domain" description="TRAF-type" evidence="5">
    <location>
        <begin position="19"/>
        <end position="73"/>
    </location>
</feature>
<accession>B7P9F8</accession>
<dbReference type="EnsemblMetazoa" id="ISCW002266-RA">
    <property type="protein sequence ID" value="ISCW002266-PA"/>
    <property type="gene ID" value="ISCW002266"/>
</dbReference>
<name>B7P9F8_IXOSC</name>
<dbReference type="SUPFAM" id="SSF49599">
    <property type="entry name" value="TRAF domain-like"/>
    <property type="match status" value="1"/>
</dbReference>
<evidence type="ECO:0000313" key="8">
    <source>
        <dbReference type="Proteomes" id="UP000001555"/>
    </source>
</evidence>
<reference evidence="7" key="2">
    <citation type="submission" date="2020-05" db="UniProtKB">
        <authorList>
            <consortium name="EnsemblMetazoa"/>
        </authorList>
    </citation>
    <scope>IDENTIFICATION</scope>
    <source>
        <strain evidence="7">wikel</strain>
    </source>
</reference>
<dbReference type="EMBL" id="DS663158">
    <property type="protein sequence ID" value="EEC03230.1"/>
    <property type="molecule type" value="Genomic_DNA"/>
</dbReference>
<dbReference type="InParanoid" id="B7P9F8"/>
<dbReference type="EMBL" id="ABJB011136105">
    <property type="status" value="NOT_ANNOTATED_CDS"/>
    <property type="molecule type" value="Genomic_DNA"/>
</dbReference>
<keyword evidence="8" id="KW-1185">Reference proteome</keyword>
<dbReference type="GO" id="GO:0008270">
    <property type="term" value="F:zinc ion binding"/>
    <property type="evidence" value="ECO:0007669"/>
    <property type="project" value="UniProtKB-KW"/>
</dbReference>
<dbReference type="PaxDb" id="6945-B7P9F8"/>
<evidence type="ECO:0000256" key="4">
    <source>
        <dbReference type="PROSITE-ProRule" id="PRU00207"/>
    </source>
</evidence>
<dbReference type="AlphaFoldDB" id="B7P9F8"/>
<keyword evidence="3 4" id="KW-0862">Zinc</keyword>
<feature type="non-terminal residue" evidence="6">
    <location>
        <position position="1"/>
    </location>
</feature>
<evidence type="ECO:0000313" key="7">
    <source>
        <dbReference type="EnsemblMetazoa" id="ISCW002266-PA"/>
    </source>
</evidence>
<keyword evidence="1 4" id="KW-0479">Metal-binding</keyword>
<dbReference type="Pfam" id="PF02176">
    <property type="entry name" value="zf-TRAF"/>
    <property type="match status" value="1"/>
</dbReference>
<dbReference type="VEuPathDB" id="VectorBase:ISCI002266"/>
<evidence type="ECO:0000256" key="2">
    <source>
        <dbReference type="ARBA" id="ARBA00022771"/>
    </source>
</evidence>
<dbReference type="InterPro" id="IPR013083">
    <property type="entry name" value="Znf_RING/FYVE/PHD"/>
</dbReference>
<evidence type="ECO:0000256" key="3">
    <source>
        <dbReference type="ARBA" id="ARBA00022833"/>
    </source>
</evidence>
<sequence length="76" mass="8454">VKCRSPGCSARVAVSTYTTHLGVCEFKEVPCPHSLCEHRCPRRTLEDHVKTCPHRMLTCQLGCRATMSAGELENHS</sequence>
<protein>
    <recommendedName>
        <fullName evidence="5">TRAF-type domain-containing protein</fullName>
    </recommendedName>
</protein>
<dbReference type="HOGENOM" id="CLU_2661565_0_0_1"/>
<proteinExistence type="predicted"/>
<evidence type="ECO:0000256" key="1">
    <source>
        <dbReference type="ARBA" id="ARBA00022723"/>
    </source>
</evidence>
<keyword evidence="2 4" id="KW-0863">Zinc-finger</keyword>
<feature type="non-terminal residue" evidence="6">
    <location>
        <position position="76"/>
    </location>
</feature>
<gene>
    <name evidence="6" type="ORF">IscW_ISCW002266</name>
</gene>
<reference evidence="6 8" key="1">
    <citation type="submission" date="2008-03" db="EMBL/GenBank/DDBJ databases">
        <title>Annotation of Ixodes scapularis.</title>
        <authorList>
            <consortium name="Ixodes scapularis Genome Project Consortium"/>
            <person name="Caler E."/>
            <person name="Hannick L.I."/>
            <person name="Bidwell S."/>
            <person name="Joardar V."/>
            <person name="Thiagarajan M."/>
            <person name="Amedeo P."/>
            <person name="Galinsky K.J."/>
            <person name="Schobel S."/>
            <person name="Inman J."/>
            <person name="Hostetler J."/>
            <person name="Miller J."/>
            <person name="Hammond M."/>
            <person name="Megy K."/>
            <person name="Lawson D."/>
            <person name="Kodira C."/>
            <person name="Sutton G."/>
            <person name="Meyer J."/>
            <person name="Hill C.A."/>
            <person name="Birren B."/>
            <person name="Nene V."/>
            <person name="Collins F."/>
            <person name="Alarcon-Chaidez F."/>
            <person name="Wikel S."/>
            <person name="Strausberg R."/>
        </authorList>
    </citation>
    <scope>NUCLEOTIDE SEQUENCE [LARGE SCALE GENOMIC DNA]</scope>
    <source>
        <strain evidence="8">Wikel</strain>
        <strain evidence="6">Wikel colony</strain>
    </source>
</reference>
<dbReference type="PROSITE" id="PS50145">
    <property type="entry name" value="ZF_TRAF"/>
    <property type="match status" value="1"/>
</dbReference>
<evidence type="ECO:0000259" key="5">
    <source>
        <dbReference type="PROSITE" id="PS50145"/>
    </source>
</evidence>